<dbReference type="InterPro" id="IPR050882">
    <property type="entry name" value="Prepilin_peptidase/N-MTase"/>
</dbReference>
<dbReference type="Pfam" id="PF01478">
    <property type="entry name" value="Peptidase_A24"/>
    <property type="match status" value="1"/>
</dbReference>
<dbReference type="Gene3D" id="1.20.120.1220">
    <property type="match status" value="1"/>
</dbReference>
<sequence length="214" mass="21665">MDGWSAAAVAAVVGAAVVLGAAAGRLSRLLLARLRRGTRLPPWPLEAATAVLAGAGCLLTIDQPGRLLLVCWLSWWGAALAAVDLRHHRLPDALTVPGIGGSAGLVLLATLIDADSGNVLRGLICAVVTSGLFAMLALAAPAAMGWGDVKLVASLALLTGYVGVPTLVLALACGFVLAAVVALAGIALRHWTMRSAIAFGPFLIAGSWLALVLS</sequence>
<dbReference type="GO" id="GO:0006465">
    <property type="term" value="P:signal peptide processing"/>
    <property type="evidence" value="ECO:0007669"/>
    <property type="project" value="TreeGrafter"/>
</dbReference>
<feature type="transmembrane region" description="Helical" evidence="3">
    <location>
        <begin position="67"/>
        <end position="86"/>
    </location>
</feature>
<reference evidence="5 6" key="1">
    <citation type="submission" date="2020-05" db="EMBL/GenBank/DDBJ databases">
        <title>Nakamurella sp. DB0629 isolated from air conditioner.</title>
        <authorList>
            <person name="Kim D.H."/>
            <person name="Kim D.-U."/>
        </authorList>
    </citation>
    <scope>NUCLEOTIDE SEQUENCE [LARGE SCALE GENOMIC DNA]</scope>
    <source>
        <strain evidence="5 6">DB0629</strain>
    </source>
</reference>
<feature type="domain" description="Prepilin type IV endopeptidase peptidase" evidence="4">
    <location>
        <begin position="72"/>
        <end position="182"/>
    </location>
</feature>
<feature type="transmembrane region" description="Helical" evidence="3">
    <location>
        <begin position="118"/>
        <end position="139"/>
    </location>
</feature>
<dbReference type="GO" id="GO:0004190">
    <property type="term" value="F:aspartic-type endopeptidase activity"/>
    <property type="evidence" value="ECO:0007669"/>
    <property type="project" value="InterPro"/>
</dbReference>
<proteinExistence type="inferred from homology"/>
<name>A0A849A3S0_9ACTN</name>
<dbReference type="InterPro" id="IPR014032">
    <property type="entry name" value="Peptidase_A24A_bac"/>
</dbReference>
<evidence type="ECO:0000256" key="1">
    <source>
        <dbReference type="ARBA" id="ARBA00005801"/>
    </source>
</evidence>
<keyword evidence="6" id="KW-1185">Reference proteome</keyword>
<dbReference type="RefSeq" id="WP_171198300.1">
    <property type="nucleotide sequence ID" value="NZ_JABEND010000001.1"/>
</dbReference>
<dbReference type="AlphaFoldDB" id="A0A849A3S0"/>
<gene>
    <name evidence="5" type="ORF">HKD39_03010</name>
</gene>
<dbReference type="Proteomes" id="UP000562984">
    <property type="component" value="Unassembled WGS sequence"/>
</dbReference>
<protein>
    <submittedName>
        <fullName evidence="5">Prepilin peptidase</fullName>
    </submittedName>
</protein>
<dbReference type="GO" id="GO:0005886">
    <property type="term" value="C:plasma membrane"/>
    <property type="evidence" value="ECO:0007669"/>
    <property type="project" value="TreeGrafter"/>
</dbReference>
<dbReference type="EMBL" id="JABEND010000001">
    <property type="protein sequence ID" value="NNG34707.1"/>
    <property type="molecule type" value="Genomic_DNA"/>
</dbReference>
<keyword evidence="3" id="KW-0812">Transmembrane</keyword>
<feature type="transmembrane region" description="Helical" evidence="3">
    <location>
        <begin position="6"/>
        <end position="31"/>
    </location>
</feature>
<evidence type="ECO:0000256" key="2">
    <source>
        <dbReference type="RuleBase" id="RU003793"/>
    </source>
</evidence>
<organism evidence="5 6">
    <name type="scientific">Nakamurella aerolata</name>
    <dbReference type="NCBI Taxonomy" id="1656892"/>
    <lineage>
        <taxon>Bacteria</taxon>
        <taxon>Bacillati</taxon>
        <taxon>Actinomycetota</taxon>
        <taxon>Actinomycetes</taxon>
        <taxon>Nakamurellales</taxon>
        <taxon>Nakamurellaceae</taxon>
        <taxon>Nakamurella</taxon>
    </lineage>
</organism>
<evidence type="ECO:0000259" key="4">
    <source>
        <dbReference type="Pfam" id="PF01478"/>
    </source>
</evidence>
<feature type="transmembrane region" description="Helical" evidence="3">
    <location>
        <begin position="93"/>
        <end position="112"/>
    </location>
</feature>
<keyword evidence="3" id="KW-0472">Membrane</keyword>
<feature type="transmembrane region" description="Helical" evidence="3">
    <location>
        <begin position="151"/>
        <end position="184"/>
    </location>
</feature>
<dbReference type="PANTHER" id="PTHR30487">
    <property type="entry name" value="TYPE 4 PREPILIN-LIKE PROTEINS LEADER PEPTIDE-PROCESSING ENZYME"/>
    <property type="match status" value="1"/>
</dbReference>
<comment type="caution">
    <text evidence="5">The sequence shown here is derived from an EMBL/GenBank/DDBJ whole genome shotgun (WGS) entry which is preliminary data.</text>
</comment>
<keyword evidence="3" id="KW-1133">Transmembrane helix</keyword>
<accession>A0A849A3S0</accession>
<comment type="similarity">
    <text evidence="1 2">Belongs to the peptidase A24 family.</text>
</comment>
<evidence type="ECO:0000313" key="6">
    <source>
        <dbReference type="Proteomes" id="UP000562984"/>
    </source>
</evidence>
<feature type="transmembrane region" description="Helical" evidence="3">
    <location>
        <begin position="196"/>
        <end position="213"/>
    </location>
</feature>
<dbReference type="InterPro" id="IPR000045">
    <property type="entry name" value="Prepilin_IV_endopep_pep"/>
</dbReference>
<dbReference type="PANTHER" id="PTHR30487:SF0">
    <property type="entry name" value="PREPILIN LEADER PEPTIDASE_N-METHYLTRANSFERASE-RELATED"/>
    <property type="match status" value="1"/>
</dbReference>
<dbReference type="PRINTS" id="PR00864">
    <property type="entry name" value="PREPILNPTASE"/>
</dbReference>
<evidence type="ECO:0000313" key="5">
    <source>
        <dbReference type="EMBL" id="NNG34707.1"/>
    </source>
</evidence>
<evidence type="ECO:0000256" key="3">
    <source>
        <dbReference type="SAM" id="Phobius"/>
    </source>
</evidence>